<dbReference type="EMBL" id="CM055107">
    <property type="protein sequence ID" value="KAJ7526575.1"/>
    <property type="molecule type" value="Genomic_DNA"/>
</dbReference>
<accession>A0ACC2B9X0</accession>
<reference evidence="2" key="1">
    <citation type="journal article" date="2024" name="Proc. Natl. Acad. Sci. U.S.A.">
        <title>Extraordinary preservation of gene collinearity over three hundred million years revealed in homosporous lycophytes.</title>
        <authorList>
            <person name="Li C."/>
            <person name="Wickell D."/>
            <person name="Kuo L.Y."/>
            <person name="Chen X."/>
            <person name="Nie B."/>
            <person name="Liao X."/>
            <person name="Peng D."/>
            <person name="Ji J."/>
            <person name="Jenkins J."/>
            <person name="Williams M."/>
            <person name="Shu S."/>
            <person name="Plott C."/>
            <person name="Barry K."/>
            <person name="Rajasekar S."/>
            <person name="Grimwood J."/>
            <person name="Han X."/>
            <person name="Sun S."/>
            <person name="Hou Z."/>
            <person name="He W."/>
            <person name="Dai G."/>
            <person name="Sun C."/>
            <person name="Schmutz J."/>
            <person name="Leebens-Mack J.H."/>
            <person name="Li F.W."/>
            <person name="Wang L."/>
        </authorList>
    </citation>
    <scope>NUCLEOTIDE SEQUENCE [LARGE SCALE GENOMIC DNA]</scope>
    <source>
        <strain evidence="2">cv. PW_Plant_1</strain>
    </source>
</reference>
<evidence type="ECO:0000313" key="2">
    <source>
        <dbReference type="Proteomes" id="UP001162992"/>
    </source>
</evidence>
<dbReference type="Proteomes" id="UP001162992">
    <property type="component" value="Chromosome 16"/>
</dbReference>
<organism evidence="1 2">
    <name type="scientific">Diphasiastrum complanatum</name>
    <name type="common">Issler's clubmoss</name>
    <name type="synonym">Lycopodium complanatum</name>
    <dbReference type="NCBI Taxonomy" id="34168"/>
    <lineage>
        <taxon>Eukaryota</taxon>
        <taxon>Viridiplantae</taxon>
        <taxon>Streptophyta</taxon>
        <taxon>Embryophyta</taxon>
        <taxon>Tracheophyta</taxon>
        <taxon>Lycopodiopsida</taxon>
        <taxon>Lycopodiales</taxon>
        <taxon>Lycopodiaceae</taxon>
        <taxon>Lycopodioideae</taxon>
        <taxon>Diphasiastrum</taxon>
    </lineage>
</organism>
<proteinExistence type="predicted"/>
<evidence type="ECO:0000313" key="1">
    <source>
        <dbReference type="EMBL" id="KAJ7526575.1"/>
    </source>
</evidence>
<name>A0ACC2B9X0_DIPCM</name>
<keyword evidence="2" id="KW-1185">Reference proteome</keyword>
<sequence length="381" mass="42725">MDQNSEDNQASFQSGFDKKVHPESLLSIVIPPDSLIKFKESYDEEALKWPSDLAITTDFQKFEQFVSSAHSLVRRWLPQDLIFRLESFMHDPNQPSAVVIRGLPIDDNLPPSTPEGHRHKNSSQQFMSETWLVGIARIVGQPFNYEFLAKAAGVAAEGMGLLIRQLYPMPEQEKLVSALGSREFLDFHMDGFQVLPQCYPNCLVFIGLRGDPSKVAKTLLCDFRELYSELNPDAIDILLREKITWKAPSLPGAAGFCKHILEGTEANPVINIYDENIGVSTTFDEVVGGSAAAVAAYRHAKEVARKVGVRREGVWLDAGDVLLVNQRRCAHGRRAFAAAYDGKDRWMQRVYVNEGAIWEPTGLVPWPIRALPFEFAHKVEA</sequence>
<protein>
    <submittedName>
        <fullName evidence="1">Uncharacterized protein</fullName>
    </submittedName>
</protein>
<gene>
    <name evidence="1" type="ORF">O6H91_16G013000</name>
</gene>
<comment type="caution">
    <text evidence="1">The sequence shown here is derived from an EMBL/GenBank/DDBJ whole genome shotgun (WGS) entry which is preliminary data.</text>
</comment>